<dbReference type="PANTHER" id="PTHR46656">
    <property type="entry name" value="PUTATIVE-RELATED"/>
    <property type="match status" value="1"/>
</dbReference>
<gene>
    <name evidence="1" type="ORF">PL9214650242</name>
</gene>
<dbReference type="RefSeq" id="WP_072721572.1">
    <property type="nucleotide sequence ID" value="NZ_LN889813.1"/>
</dbReference>
<dbReference type="EMBL" id="CZDF01000172">
    <property type="protein sequence ID" value="CUR34803.1"/>
    <property type="molecule type" value="Genomic_DNA"/>
</dbReference>
<organism evidence="1 2">
    <name type="scientific">Planktothrix tepida PCC 9214</name>
    <dbReference type="NCBI Taxonomy" id="671072"/>
    <lineage>
        <taxon>Bacteria</taxon>
        <taxon>Bacillati</taxon>
        <taxon>Cyanobacteriota</taxon>
        <taxon>Cyanophyceae</taxon>
        <taxon>Oscillatoriophycideae</taxon>
        <taxon>Oscillatoriales</taxon>
        <taxon>Microcoleaceae</taxon>
        <taxon>Planktothrix</taxon>
    </lineage>
</organism>
<dbReference type="STRING" id="671072.PL9214650242"/>
<dbReference type="Gene3D" id="2.60.120.200">
    <property type="match status" value="1"/>
</dbReference>
<dbReference type="Proteomes" id="UP000184315">
    <property type="component" value="Unassembled WGS sequence"/>
</dbReference>
<dbReference type="OrthoDB" id="440232at2"/>
<sequence>MKDKVFLWFGRFQSSVGYADATRNHFESLKQQGCYIYGIDIEKNLIFSPKPHPQVSWEKDENCVYFKSNTIGLKFIAIIQEVPLRFYQLSAQGLVRTIGYSFCEVTGVPEKWISSINSNVQEFWASSHHCKDVFVNSGVPARSIKLVPLCLDLEIYTNVPLIKVLEFTDLLSKEVFSLDIVETTMFLMVVSNFNRKDIATAIRSFLKEFEIDDRVCFLLKLPANTSEHNLKKFIDNPLQEICHTDKFKKLVKIIGGDFSFDQMLNLYNSCSVYVSTERAKGWDLPCMQAMALSKACIGIDWSANVEFMNSSNSILISHNGRLVYTDPHLYGSDELYLGHKWASVNEDELSTAMRKLYENLELRNWLGKNARQYIYENFTTQAVGNLILSLVEDYRTEDYLSDTEASVKWMWKPHQITQTNSSVSPSLDQFKLLFNTSLIDEDGHPSEQAIKDRLSLLSQNNFYIPLFGSVHNRIEKISLIYSGSISILEKLSSITNIVNNSDSHSFVSQFDSIFLLDECGFEFYDNSHDTMFWIIGNPKYLLKLFDMMNDKKEYINQFDYIFIPIQFYGLIPDHSKFIWINVPPKVDNSWNPTYLDCASCVKGGFVSLSIALQLSAYLGFDLIYLQDDWKTWEYDTTISISSVDVHRVVEKSIKCAEIAGSQVCTLQNSLELSTSILGKNYLRNQPTSKNRKLVESTKTYSKSIWFDGKRNYCFKINKDNLKNLTIDIKLMSFLLGSNEFNKKFPKIICSWEPITVFEFFDKYSIYVKSINQHFYITRDPIFQAWQHLIVVIDNLNQILVYWNDQLVVNQKLQSVLTLENNLYIGKGSPDFPSGRIWKGWIQSFNCYSISLTPEALSNFSRQNRTQDSSIFRL</sequence>
<dbReference type="SUPFAM" id="SSF53756">
    <property type="entry name" value="UDP-Glycosyltransferase/glycogen phosphorylase"/>
    <property type="match status" value="1"/>
</dbReference>
<accession>A0A1J1LQK0</accession>
<dbReference type="SUPFAM" id="SSF49899">
    <property type="entry name" value="Concanavalin A-like lectins/glucanases"/>
    <property type="match status" value="1"/>
</dbReference>
<dbReference type="Gene3D" id="3.40.50.2000">
    <property type="entry name" value="Glycogen Phosphorylase B"/>
    <property type="match status" value="1"/>
</dbReference>
<evidence type="ECO:0000313" key="2">
    <source>
        <dbReference type="Proteomes" id="UP000184315"/>
    </source>
</evidence>
<dbReference type="AlphaFoldDB" id="A0A1J1LQK0"/>
<reference evidence="2" key="1">
    <citation type="submission" date="2015-10" db="EMBL/GenBank/DDBJ databases">
        <authorList>
            <person name="Regsiter A."/>
            <person name="william w."/>
        </authorList>
    </citation>
    <scope>NUCLEOTIDE SEQUENCE [LARGE SCALE GENOMIC DNA]</scope>
</reference>
<dbReference type="InterPro" id="IPR013320">
    <property type="entry name" value="ConA-like_dom_sf"/>
</dbReference>
<name>A0A1J1LQK0_9CYAN</name>
<evidence type="ECO:0000313" key="1">
    <source>
        <dbReference type="EMBL" id="CUR34803.1"/>
    </source>
</evidence>
<protein>
    <recommendedName>
        <fullName evidence="3">Glycosyl transferase family 1 domain-containing protein</fullName>
    </recommendedName>
</protein>
<evidence type="ECO:0008006" key="3">
    <source>
        <dbReference type="Google" id="ProtNLM"/>
    </source>
</evidence>
<proteinExistence type="predicted"/>
<keyword evidence="2" id="KW-1185">Reference proteome</keyword>
<dbReference type="PANTHER" id="PTHR46656:SF3">
    <property type="entry name" value="PUTATIVE-RELATED"/>
    <property type="match status" value="1"/>
</dbReference>